<keyword evidence="1" id="KW-1133">Transmembrane helix</keyword>
<evidence type="ECO:0000313" key="2">
    <source>
        <dbReference type="EMBL" id="MEI4801563.1"/>
    </source>
</evidence>
<keyword evidence="1" id="KW-0812">Transmembrane</keyword>
<reference evidence="2 3" key="1">
    <citation type="submission" date="2024-01" db="EMBL/GenBank/DDBJ databases">
        <title>Seven novel Bacillus-like species.</title>
        <authorList>
            <person name="Liu G."/>
        </authorList>
    </citation>
    <scope>NUCLEOTIDE SEQUENCE [LARGE SCALE GENOMIC DNA]</scope>
    <source>
        <strain evidence="2 3">FJAT-51639</strain>
    </source>
</reference>
<evidence type="ECO:0000256" key="1">
    <source>
        <dbReference type="SAM" id="Phobius"/>
    </source>
</evidence>
<feature type="transmembrane region" description="Helical" evidence="1">
    <location>
        <begin position="206"/>
        <end position="223"/>
    </location>
</feature>
<proteinExistence type="predicted"/>
<comment type="caution">
    <text evidence="2">The sequence shown here is derived from an EMBL/GenBank/DDBJ whole genome shotgun (WGS) entry which is preliminary data.</text>
</comment>
<name>A0ABU8FFV8_9BACI</name>
<keyword evidence="1" id="KW-0472">Membrane</keyword>
<sequence>MKKGIIVLVILYIVLTVQTINSLFGKEHYNDAVNKLKETKEVSSFQTAKDGVILLKGNITTEQPVTDETKVNKEFALLEKKSYRRKKASWKTTDTEKHIAAHLSVNGESLPTLNEKEVRLAIEPIPLSSQDIATTEEYTLKKDDTQLTIHSKGYRYHGIENNMEALIFGVKKGNTLEGYNGSEIIIGKTKEEITKNMKMKTFAEKYAPFAWLIFTLILVSYGIHHSRKKKKLFG</sequence>
<accession>A0ABU8FFV8</accession>
<protein>
    <recommendedName>
        <fullName evidence="4">DUF3068 domain-containing protein</fullName>
    </recommendedName>
</protein>
<organism evidence="2 3">
    <name type="scientific">Bacillus bruguierae</name>
    <dbReference type="NCBI Taxonomy" id="3127667"/>
    <lineage>
        <taxon>Bacteria</taxon>
        <taxon>Bacillati</taxon>
        <taxon>Bacillota</taxon>
        <taxon>Bacilli</taxon>
        <taxon>Bacillales</taxon>
        <taxon>Bacillaceae</taxon>
        <taxon>Bacillus</taxon>
    </lineage>
</organism>
<keyword evidence="3" id="KW-1185">Reference proteome</keyword>
<evidence type="ECO:0008006" key="4">
    <source>
        <dbReference type="Google" id="ProtNLM"/>
    </source>
</evidence>
<dbReference type="EMBL" id="JBAWSX010000004">
    <property type="protein sequence ID" value="MEI4801563.1"/>
    <property type="molecule type" value="Genomic_DNA"/>
</dbReference>
<gene>
    <name evidence="2" type="ORF">WAZ07_09520</name>
</gene>
<dbReference type="RefSeq" id="WP_336472232.1">
    <property type="nucleotide sequence ID" value="NZ_JBAWSX010000004.1"/>
</dbReference>
<dbReference type="Proteomes" id="UP001372526">
    <property type="component" value="Unassembled WGS sequence"/>
</dbReference>
<evidence type="ECO:0000313" key="3">
    <source>
        <dbReference type="Proteomes" id="UP001372526"/>
    </source>
</evidence>